<protein>
    <recommendedName>
        <fullName evidence="11">Cyclin N-terminal domain-containing protein</fullName>
    </recommendedName>
</protein>
<dbReference type="InterPro" id="IPR006671">
    <property type="entry name" value="Cyclin_N"/>
</dbReference>
<evidence type="ECO:0000259" key="7">
    <source>
        <dbReference type="SMART" id="SM00385"/>
    </source>
</evidence>
<evidence type="ECO:0000256" key="4">
    <source>
        <dbReference type="ARBA" id="ARBA00023306"/>
    </source>
</evidence>
<comment type="caution">
    <text evidence="9">The sequence shown here is derived from an EMBL/GenBank/DDBJ whole genome shotgun (WGS) entry which is preliminary data.</text>
</comment>
<feature type="compositionally biased region" description="Low complexity" evidence="6">
    <location>
        <begin position="295"/>
        <end position="312"/>
    </location>
</feature>
<keyword evidence="2" id="KW-0132">Cell division</keyword>
<evidence type="ECO:0000256" key="3">
    <source>
        <dbReference type="ARBA" id="ARBA00023127"/>
    </source>
</evidence>
<keyword evidence="4" id="KW-0131">Cell cycle</keyword>
<reference evidence="9" key="1">
    <citation type="submission" date="2023-07" db="EMBL/GenBank/DDBJ databases">
        <title>A chromosome-level genome assembly of Lolium multiflorum.</title>
        <authorList>
            <person name="Chen Y."/>
            <person name="Copetti D."/>
            <person name="Kolliker R."/>
            <person name="Studer B."/>
        </authorList>
    </citation>
    <scope>NUCLEOTIDE SEQUENCE</scope>
    <source>
        <strain evidence="9">02402/16</strain>
        <tissue evidence="9">Leaf</tissue>
    </source>
</reference>
<comment type="similarity">
    <text evidence="1">Belongs to the cyclin family. Cyclin D subfamily.</text>
</comment>
<feature type="domain" description="Cyclin C-terminal" evidence="8">
    <location>
        <begin position="186"/>
        <end position="304"/>
    </location>
</feature>
<gene>
    <name evidence="9" type="ORF">QYE76_067491</name>
</gene>
<dbReference type="SMART" id="SM01332">
    <property type="entry name" value="Cyclin_C"/>
    <property type="match status" value="1"/>
</dbReference>
<keyword evidence="10" id="KW-1185">Reference proteome</keyword>
<dbReference type="GO" id="GO:0051301">
    <property type="term" value="P:cell division"/>
    <property type="evidence" value="ECO:0007669"/>
    <property type="project" value="UniProtKB-KW"/>
</dbReference>
<evidence type="ECO:0008006" key="11">
    <source>
        <dbReference type="Google" id="ProtNLM"/>
    </source>
</evidence>
<dbReference type="InterPro" id="IPR036915">
    <property type="entry name" value="Cyclin-like_sf"/>
</dbReference>
<proteinExistence type="inferred from homology"/>
<dbReference type="InterPro" id="IPR039361">
    <property type="entry name" value="Cyclin"/>
</dbReference>
<evidence type="ECO:0000256" key="6">
    <source>
        <dbReference type="SAM" id="MobiDB-lite"/>
    </source>
</evidence>
<organism evidence="9 10">
    <name type="scientific">Lolium multiflorum</name>
    <name type="common">Italian ryegrass</name>
    <name type="synonym">Lolium perenne subsp. multiflorum</name>
    <dbReference type="NCBI Taxonomy" id="4521"/>
    <lineage>
        <taxon>Eukaryota</taxon>
        <taxon>Viridiplantae</taxon>
        <taxon>Streptophyta</taxon>
        <taxon>Embryophyta</taxon>
        <taxon>Tracheophyta</taxon>
        <taxon>Spermatophyta</taxon>
        <taxon>Magnoliopsida</taxon>
        <taxon>Liliopsida</taxon>
        <taxon>Poales</taxon>
        <taxon>Poaceae</taxon>
        <taxon>BOP clade</taxon>
        <taxon>Pooideae</taxon>
        <taxon>Poodae</taxon>
        <taxon>Poeae</taxon>
        <taxon>Poeae Chloroplast Group 2 (Poeae type)</taxon>
        <taxon>Loliodinae</taxon>
        <taxon>Loliinae</taxon>
        <taxon>Lolium</taxon>
    </lineage>
</organism>
<dbReference type="Pfam" id="PF02984">
    <property type="entry name" value="Cyclin_C"/>
    <property type="match status" value="1"/>
</dbReference>
<dbReference type="AlphaFoldDB" id="A0AAD8SCI0"/>
<dbReference type="Gene3D" id="1.10.472.10">
    <property type="entry name" value="Cyclin-like"/>
    <property type="match status" value="2"/>
</dbReference>
<keyword evidence="3 5" id="KW-0195">Cyclin</keyword>
<dbReference type="InterPro" id="IPR048258">
    <property type="entry name" value="Cyclins_cyclin-box"/>
</dbReference>
<evidence type="ECO:0000256" key="5">
    <source>
        <dbReference type="RuleBase" id="RU000383"/>
    </source>
</evidence>
<dbReference type="FunFam" id="1.10.472.10:FF:000034">
    <property type="entry name" value="D2/4-type cyclin"/>
    <property type="match status" value="1"/>
</dbReference>
<evidence type="ECO:0000256" key="2">
    <source>
        <dbReference type="ARBA" id="ARBA00022618"/>
    </source>
</evidence>
<evidence type="ECO:0000259" key="8">
    <source>
        <dbReference type="SMART" id="SM01332"/>
    </source>
</evidence>
<dbReference type="Proteomes" id="UP001231189">
    <property type="component" value="Unassembled WGS sequence"/>
</dbReference>
<evidence type="ECO:0000256" key="1">
    <source>
        <dbReference type="ARBA" id="ARBA00009065"/>
    </source>
</evidence>
<dbReference type="InterPro" id="IPR013763">
    <property type="entry name" value="Cyclin-like_dom"/>
</dbReference>
<feature type="domain" description="Cyclin-like" evidence="7">
    <location>
        <begin position="89"/>
        <end position="177"/>
    </location>
</feature>
<accession>A0AAD8SCI0</accession>
<dbReference type="CDD" id="cd20544">
    <property type="entry name" value="CYCLIN_AtCycD-like_rpt2"/>
    <property type="match status" value="1"/>
</dbReference>
<sequence length="336" mass="36883">MVLGTSSSISLFCEEDSGSILRRDDYEAPEPGRDLDLSGFARLQLESDELVGLLMAKEREQFTEIAARVYLERLNNGGLELSWRTDAIDWICKVQGHYSFGPLCVYLAVNYLDRFLSSKQLPNDAPWMQQLLAVACVSLAAKMEEIVVPQSVDFQICGAKYVFGANAIQRMEVFVLSTLKWRMNSVTPFSYIDHFLDKLNAGKPLTHDLVSRCTKLILDTLKATKFLQFRPSEIAAAAALLVAPEAQLPGFDSTFVGFKIPADKGIVARCCEAMQEMALAKKNTHKSASPSGVLDASFSTSTSDDSITPGSSQTINSDNVNDNQACSPASKRARLS</sequence>
<dbReference type="EMBL" id="JAUUTY010000004">
    <property type="protein sequence ID" value="KAK1649686.1"/>
    <property type="molecule type" value="Genomic_DNA"/>
</dbReference>
<dbReference type="SMART" id="SM00385">
    <property type="entry name" value="CYCLIN"/>
    <property type="match status" value="1"/>
</dbReference>
<feature type="compositionally biased region" description="Polar residues" evidence="6">
    <location>
        <begin position="313"/>
        <end position="327"/>
    </location>
</feature>
<dbReference type="Pfam" id="PF00134">
    <property type="entry name" value="Cyclin_N"/>
    <property type="match status" value="1"/>
</dbReference>
<dbReference type="PANTHER" id="PTHR10177">
    <property type="entry name" value="CYCLINS"/>
    <property type="match status" value="1"/>
</dbReference>
<evidence type="ECO:0000313" key="10">
    <source>
        <dbReference type="Proteomes" id="UP001231189"/>
    </source>
</evidence>
<feature type="region of interest" description="Disordered" evidence="6">
    <location>
        <begin position="284"/>
        <end position="336"/>
    </location>
</feature>
<evidence type="ECO:0000313" key="9">
    <source>
        <dbReference type="EMBL" id="KAK1649686.1"/>
    </source>
</evidence>
<dbReference type="FunFam" id="1.10.472.10:FF:000040">
    <property type="entry name" value="D6-type cyclin"/>
    <property type="match status" value="1"/>
</dbReference>
<dbReference type="PROSITE" id="PS00292">
    <property type="entry name" value="CYCLINS"/>
    <property type="match status" value="1"/>
</dbReference>
<name>A0AAD8SCI0_LOLMU</name>
<dbReference type="CDD" id="cd20543">
    <property type="entry name" value="CYCLIN_AtCycD-like_rpt1"/>
    <property type="match status" value="1"/>
</dbReference>
<dbReference type="InterPro" id="IPR004367">
    <property type="entry name" value="Cyclin_C-dom"/>
</dbReference>
<dbReference type="SUPFAM" id="SSF47954">
    <property type="entry name" value="Cyclin-like"/>
    <property type="match status" value="2"/>
</dbReference>